<dbReference type="CDD" id="cd00037">
    <property type="entry name" value="CLECT"/>
    <property type="match status" value="1"/>
</dbReference>
<organism evidence="2 3">
    <name type="scientific">Mytilus edulis</name>
    <name type="common">Blue mussel</name>
    <dbReference type="NCBI Taxonomy" id="6550"/>
    <lineage>
        <taxon>Eukaryota</taxon>
        <taxon>Metazoa</taxon>
        <taxon>Spiralia</taxon>
        <taxon>Lophotrochozoa</taxon>
        <taxon>Mollusca</taxon>
        <taxon>Bivalvia</taxon>
        <taxon>Autobranchia</taxon>
        <taxon>Pteriomorphia</taxon>
        <taxon>Mytilida</taxon>
        <taxon>Mytiloidea</taxon>
        <taxon>Mytilidae</taxon>
        <taxon>Mytilinae</taxon>
        <taxon>Mytilus</taxon>
    </lineage>
</organism>
<keyword evidence="3" id="KW-1185">Reference proteome</keyword>
<sequence length="213" mass="24090">MASNGSCGRKYSTCEDVFGEEWIAKGKCCDRRPCCKHINHANLVCGCPLGFTRIPADSGNCYFTCDSFSNWQGAQLECIGKDAYLWEPNTIEEADELRRVLLDVRDRYWTGASDQANEDILPSFEQGSGLPFTLPTSNDSPSSNCVTYEHRFVFRTCQHNFKCVCERNPTSRTLSCVSSRCVNWDYVSTICSSIREITNPQAWNDNDEPKQDN</sequence>
<dbReference type="InterPro" id="IPR001304">
    <property type="entry name" value="C-type_lectin-like"/>
</dbReference>
<dbReference type="SUPFAM" id="SSF56436">
    <property type="entry name" value="C-type lectin-like"/>
    <property type="match status" value="1"/>
</dbReference>
<comment type="caution">
    <text evidence="2">The sequence shown here is derived from an EMBL/GenBank/DDBJ whole genome shotgun (WGS) entry which is preliminary data.</text>
</comment>
<dbReference type="InterPro" id="IPR016187">
    <property type="entry name" value="CTDL_fold"/>
</dbReference>
<dbReference type="SMART" id="SM00034">
    <property type="entry name" value="CLECT"/>
    <property type="match status" value="1"/>
</dbReference>
<evidence type="ECO:0000313" key="2">
    <source>
        <dbReference type="EMBL" id="CAG2220049.1"/>
    </source>
</evidence>
<dbReference type="Pfam" id="PF00059">
    <property type="entry name" value="Lectin_C"/>
    <property type="match status" value="1"/>
</dbReference>
<accession>A0A8S3SH14</accession>
<name>A0A8S3SH14_MYTED</name>
<dbReference type="EMBL" id="CAJPWZ010001649">
    <property type="protein sequence ID" value="CAG2220049.1"/>
    <property type="molecule type" value="Genomic_DNA"/>
</dbReference>
<evidence type="ECO:0000259" key="1">
    <source>
        <dbReference type="PROSITE" id="PS50041"/>
    </source>
</evidence>
<dbReference type="AlphaFoldDB" id="A0A8S3SH14"/>
<dbReference type="InterPro" id="IPR016186">
    <property type="entry name" value="C-type_lectin-like/link_sf"/>
</dbReference>
<dbReference type="OrthoDB" id="6133475at2759"/>
<dbReference type="Gene3D" id="3.10.100.10">
    <property type="entry name" value="Mannose-Binding Protein A, subunit A"/>
    <property type="match status" value="1"/>
</dbReference>
<dbReference type="Proteomes" id="UP000683360">
    <property type="component" value="Unassembled WGS sequence"/>
</dbReference>
<gene>
    <name evidence="2" type="ORF">MEDL_33597</name>
</gene>
<dbReference type="PROSITE" id="PS50041">
    <property type="entry name" value="C_TYPE_LECTIN_2"/>
    <property type="match status" value="1"/>
</dbReference>
<reference evidence="2" key="1">
    <citation type="submission" date="2021-03" db="EMBL/GenBank/DDBJ databases">
        <authorList>
            <person name="Bekaert M."/>
        </authorList>
    </citation>
    <scope>NUCLEOTIDE SEQUENCE</scope>
</reference>
<proteinExistence type="predicted"/>
<protein>
    <recommendedName>
        <fullName evidence="1">C-type lectin domain-containing protein</fullName>
    </recommendedName>
</protein>
<evidence type="ECO:0000313" key="3">
    <source>
        <dbReference type="Proteomes" id="UP000683360"/>
    </source>
</evidence>
<feature type="domain" description="C-type lectin" evidence="1">
    <location>
        <begin position="57"/>
        <end position="166"/>
    </location>
</feature>